<dbReference type="GO" id="GO:0005524">
    <property type="term" value="F:ATP binding"/>
    <property type="evidence" value="ECO:0007669"/>
    <property type="project" value="UniProtKB-KW"/>
</dbReference>
<dbReference type="EC" id="2.7.1.49" evidence="2"/>
<evidence type="ECO:0000259" key="7">
    <source>
        <dbReference type="Pfam" id="PF08543"/>
    </source>
</evidence>
<evidence type="ECO:0000313" key="9">
    <source>
        <dbReference type="Proteomes" id="UP000831534"/>
    </source>
</evidence>
<dbReference type="GO" id="GO:0008902">
    <property type="term" value="F:hydroxymethylpyrimidine kinase activity"/>
    <property type="evidence" value="ECO:0007669"/>
    <property type="project" value="UniProtKB-EC"/>
</dbReference>
<organism evidence="8 9">
    <name type="scientific">Conchiformibius kuhniae</name>
    <dbReference type="NCBI Taxonomy" id="211502"/>
    <lineage>
        <taxon>Bacteria</taxon>
        <taxon>Pseudomonadati</taxon>
        <taxon>Pseudomonadota</taxon>
        <taxon>Betaproteobacteria</taxon>
        <taxon>Neisseriales</taxon>
        <taxon>Neisseriaceae</taxon>
        <taxon>Conchiformibius</taxon>
    </lineage>
</organism>
<dbReference type="GO" id="GO:0008972">
    <property type="term" value="F:phosphomethylpyrimidine kinase activity"/>
    <property type="evidence" value="ECO:0007669"/>
    <property type="project" value="InterPro"/>
</dbReference>
<gene>
    <name evidence="8" type="primary">thiD</name>
    <name evidence="8" type="ORF">LVJ77_00725</name>
</gene>
<dbReference type="AlphaFoldDB" id="A0A8T9MUL7"/>
<evidence type="ECO:0000256" key="2">
    <source>
        <dbReference type="ARBA" id="ARBA00012135"/>
    </source>
</evidence>
<comment type="pathway">
    <text evidence="1">Cofactor biosynthesis; thiamine diphosphate biosynthesis.</text>
</comment>
<name>A0A8T9MUL7_9NEIS</name>
<dbReference type="Proteomes" id="UP000831534">
    <property type="component" value="Chromosome"/>
</dbReference>
<reference evidence="8" key="1">
    <citation type="journal article" date="2022" name="Res Sq">
        <title>Evolution of multicellular longitudinally dividing oral cavity symbionts (Neisseriaceae).</title>
        <authorList>
            <person name="Nyongesa S."/>
            <person name="Weber P."/>
            <person name="Bernet E."/>
            <person name="Pullido F."/>
            <person name="Nieckarz M."/>
            <person name="Delaby M."/>
            <person name="Nieves C."/>
            <person name="Viehboeck T."/>
            <person name="Krause N."/>
            <person name="Rivera-Millot A."/>
            <person name="Nakamura A."/>
            <person name="Vischer N."/>
            <person name="VanNieuwenhze M."/>
            <person name="Brun Y."/>
            <person name="Cava F."/>
            <person name="Bulgheresi S."/>
            <person name="Veyrier F."/>
        </authorList>
    </citation>
    <scope>NUCLEOTIDE SEQUENCE</scope>
    <source>
        <strain evidence="8">17694</strain>
    </source>
</reference>
<keyword evidence="3 8" id="KW-0808">Transferase</keyword>
<sequence length="272" mass="27860">MAGLTAQALTVAGSDSGGGAGIQADLKTFQMRGVYGVSVITALTAQNTLGVHAVHPVPPAMVAAQLRAVTDDFAIGAVKIGMLGSAQIIDCVAAHLPHGAPLVLDPVMRAKDGASLLADDALFALTAKLLPRTTVFTPNLPETERLSGICVQTRADAERAARLFMRQGAANVVIKGGHAGADVCCDRVFLADGRCLELSRPRIATAHTHGTGCTFSACIAAELAKGHSVADAVCTAKALLHRAIAASPNIGAGCGPVNHWAFAEPPSYPCAW</sequence>
<keyword evidence="6" id="KW-0067">ATP-binding</keyword>
<keyword evidence="9" id="KW-1185">Reference proteome</keyword>
<dbReference type="InterPro" id="IPR013749">
    <property type="entry name" value="PM/HMP-P_kinase-1"/>
</dbReference>
<dbReference type="FunFam" id="3.40.1190.20:FF:000003">
    <property type="entry name" value="Phosphomethylpyrimidine kinase ThiD"/>
    <property type="match status" value="1"/>
</dbReference>
<evidence type="ECO:0000256" key="4">
    <source>
        <dbReference type="ARBA" id="ARBA00022741"/>
    </source>
</evidence>
<dbReference type="GO" id="GO:0005829">
    <property type="term" value="C:cytosol"/>
    <property type="evidence" value="ECO:0007669"/>
    <property type="project" value="TreeGrafter"/>
</dbReference>
<reference evidence="8" key="2">
    <citation type="submission" date="2024-09" db="EMBL/GenBank/DDBJ databases">
        <authorList>
            <person name="Veyrier F.J."/>
        </authorList>
    </citation>
    <scope>NUCLEOTIDE SEQUENCE</scope>
    <source>
        <strain evidence="8">17694</strain>
    </source>
</reference>
<proteinExistence type="predicted"/>
<dbReference type="NCBIfam" id="TIGR00097">
    <property type="entry name" value="HMP-P_kinase"/>
    <property type="match status" value="1"/>
</dbReference>
<evidence type="ECO:0000313" key="8">
    <source>
        <dbReference type="EMBL" id="UOP04921.2"/>
    </source>
</evidence>
<dbReference type="PANTHER" id="PTHR20858">
    <property type="entry name" value="PHOSPHOMETHYLPYRIMIDINE KINASE"/>
    <property type="match status" value="1"/>
</dbReference>
<dbReference type="CDD" id="cd01169">
    <property type="entry name" value="HMPP_kinase"/>
    <property type="match status" value="1"/>
</dbReference>
<dbReference type="EMBL" id="CP091521">
    <property type="protein sequence ID" value="UOP04921.2"/>
    <property type="molecule type" value="Genomic_DNA"/>
</dbReference>
<dbReference type="InterPro" id="IPR004399">
    <property type="entry name" value="HMP/HMP-P_kinase_dom"/>
</dbReference>
<dbReference type="PANTHER" id="PTHR20858:SF17">
    <property type="entry name" value="HYDROXYMETHYLPYRIMIDINE_PHOSPHOMETHYLPYRIMIDINE KINASE THI20-RELATED"/>
    <property type="match status" value="1"/>
</dbReference>
<dbReference type="SUPFAM" id="SSF53613">
    <property type="entry name" value="Ribokinase-like"/>
    <property type="match status" value="1"/>
</dbReference>
<dbReference type="Gene3D" id="3.40.1190.20">
    <property type="match status" value="1"/>
</dbReference>
<dbReference type="InterPro" id="IPR029056">
    <property type="entry name" value="Ribokinase-like"/>
</dbReference>
<keyword evidence="4" id="KW-0547">Nucleotide-binding</keyword>
<evidence type="ECO:0000256" key="6">
    <source>
        <dbReference type="ARBA" id="ARBA00022840"/>
    </source>
</evidence>
<evidence type="ECO:0000256" key="1">
    <source>
        <dbReference type="ARBA" id="ARBA00004948"/>
    </source>
</evidence>
<protein>
    <recommendedName>
        <fullName evidence="2">hydroxymethylpyrimidine kinase</fullName>
        <ecNumber evidence="2">2.7.1.49</ecNumber>
    </recommendedName>
</protein>
<evidence type="ECO:0000256" key="3">
    <source>
        <dbReference type="ARBA" id="ARBA00022679"/>
    </source>
</evidence>
<dbReference type="GO" id="GO:0009228">
    <property type="term" value="P:thiamine biosynthetic process"/>
    <property type="evidence" value="ECO:0007669"/>
    <property type="project" value="InterPro"/>
</dbReference>
<dbReference type="Pfam" id="PF08543">
    <property type="entry name" value="Phos_pyr_kin"/>
    <property type="match status" value="1"/>
</dbReference>
<dbReference type="RefSeq" id="WP_027009022.1">
    <property type="nucleotide sequence ID" value="NZ_CP091521.1"/>
</dbReference>
<feature type="domain" description="Pyridoxamine kinase/Phosphomethylpyrimidine kinase" evidence="7">
    <location>
        <begin position="15"/>
        <end position="258"/>
    </location>
</feature>
<evidence type="ECO:0000256" key="5">
    <source>
        <dbReference type="ARBA" id="ARBA00022777"/>
    </source>
</evidence>
<accession>A0A8T9MUL7</accession>
<dbReference type="KEGG" id="ckh:LVJ77_00725"/>
<keyword evidence="5 8" id="KW-0418">Kinase</keyword>